<dbReference type="SMART" id="SM00530">
    <property type="entry name" value="HTH_XRE"/>
    <property type="match status" value="1"/>
</dbReference>
<evidence type="ECO:0000313" key="5">
    <source>
        <dbReference type="Proteomes" id="UP000000379"/>
    </source>
</evidence>
<dbReference type="KEGG" id="tra:Trad_1315"/>
<dbReference type="AlphaFoldDB" id="D7CWN8"/>
<dbReference type="STRING" id="649638.Trad_1315"/>
<dbReference type="GO" id="GO:0005829">
    <property type="term" value="C:cytosol"/>
    <property type="evidence" value="ECO:0007669"/>
    <property type="project" value="TreeGrafter"/>
</dbReference>
<dbReference type="SUPFAM" id="SSF51182">
    <property type="entry name" value="RmlC-like cupins"/>
    <property type="match status" value="1"/>
</dbReference>
<dbReference type="Pfam" id="PF01381">
    <property type="entry name" value="HTH_3"/>
    <property type="match status" value="1"/>
</dbReference>
<dbReference type="RefSeq" id="WP_013177807.1">
    <property type="nucleotide sequence ID" value="NC_014221.1"/>
</dbReference>
<reference evidence="4 5" key="2">
    <citation type="journal article" date="2011" name="Stand. Genomic Sci.">
        <title>Complete genome sequence of Truepera radiovictrix type strain (RQ-24).</title>
        <authorList>
            <person name="Ivanova N."/>
            <person name="Rohde C."/>
            <person name="Munk C."/>
            <person name="Nolan M."/>
            <person name="Lucas S."/>
            <person name="Del Rio T.G."/>
            <person name="Tice H."/>
            <person name="Deshpande S."/>
            <person name="Cheng J.F."/>
            <person name="Tapia R."/>
            <person name="Han C."/>
            <person name="Goodwin L."/>
            <person name="Pitluck S."/>
            <person name="Liolios K."/>
            <person name="Mavromatis K."/>
            <person name="Mikhailova N."/>
            <person name="Pati A."/>
            <person name="Chen A."/>
            <person name="Palaniappan K."/>
            <person name="Land M."/>
            <person name="Hauser L."/>
            <person name="Chang Y.J."/>
            <person name="Jeffries C.D."/>
            <person name="Brambilla E."/>
            <person name="Rohde M."/>
            <person name="Goker M."/>
            <person name="Tindall B.J."/>
            <person name="Woyke T."/>
            <person name="Bristow J."/>
            <person name="Eisen J.A."/>
            <person name="Markowitz V."/>
            <person name="Hugenholtz P."/>
            <person name="Kyrpides N.C."/>
            <person name="Klenk H.P."/>
            <person name="Lapidus A."/>
        </authorList>
    </citation>
    <scope>NUCLEOTIDE SEQUENCE [LARGE SCALE GENOMIC DNA]</scope>
    <source>
        <strain evidence="5">DSM 17093 / CIP 108686 / LMG 22925 / RQ-24</strain>
    </source>
</reference>
<reference evidence="5" key="1">
    <citation type="submission" date="2010-05" db="EMBL/GenBank/DDBJ databases">
        <title>The complete genome of Truepera radiovictris DSM 17093.</title>
        <authorList>
            <consortium name="US DOE Joint Genome Institute (JGI-PGF)"/>
            <person name="Lucas S."/>
            <person name="Copeland A."/>
            <person name="Lapidus A."/>
            <person name="Glavina del Rio T."/>
            <person name="Dalin E."/>
            <person name="Tice H."/>
            <person name="Bruce D."/>
            <person name="Goodwin L."/>
            <person name="Pitluck S."/>
            <person name="Kyrpides N."/>
            <person name="Mavromatis K."/>
            <person name="Ovchinnikova G."/>
            <person name="Munk A.C."/>
            <person name="Detter J.C."/>
            <person name="Han C."/>
            <person name="Tapia R."/>
            <person name="Land M."/>
            <person name="Hauser L."/>
            <person name="Markowitz V."/>
            <person name="Cheng J.-F."/>
            <person name="Hugenholtz P."/>
            <person name="Woyke T."/>
            <person name="Wu D."/>
            <person name="Tindall B."/>
            <person name="Pomrenke H.G."/>
            <person name="Brambilla E."/>
            <person name="Klenk H.-P."/>
            <person name="Eisen J.A."/>
        </authorList>
    </citation>
    <scope>NUCLEOTIDE SEQUENCE [LARGE SCALE GENOMIC DNA]</scope>
    <source>
        <strain evidence="5">DSM 17093 / CIP 108686 / LMG 22925 / RQ-24</strain>
    </source>
</reference>
<proteinExistence type="predicted"/>
<dbReference type="InterPro" id="IPR000595">
    <property type="entry name" value="cNMP-bd_dom"/>
</dbReference>
<evidence type="ECO:0000256" key="1">
    <source>
        <dbReference type="ARBA" id="ARBA00023125"/>
    </source>
</evidence>
<dbReference type="eggNOG" id="COG1396">
    <property type="taxonomic scope" value="Bacteria"/>
</dbReference>
<dbReference type="PROSITE" id="PS50042">
    <property type="entry name" value="CNMP_BINDING_3"/>
    <property type="match status" value="1"/>
</dbReference>
<dbReference type="OrthoDB" id="34624at2"/>
<accession>D7CWN8</accession>
<name>D7CWN8_TRURR</name>
<dbReference type="HOGENOM" id="CLU_085376_3_2_0"/>
<sequence>MNRHHLGHRLRALRLAHGYTLQQVAERSGLSRSFLSMLENGRTNVSAVRLQKLAGVFGLGLSDLLPNEGGQSGLRVLRAGEGERLAGFPPGVEATLYFRDPHRRVQPVHLTLGPGAVNHNEEGHAGDEFLLVLEGRVEVAVGEGDFTVLEAGDAAFYSSALRHTYRNPGPETARLLTLNAPHSWHRL</sequence>
<dbReference type="InterPro" id="IPR014710">
    <property type="entry name" value="RmlC-like_jellyroll"/>
</dbReference>
<dbReference type="PANTHER" id="PTHR46797:SF1">
    <property type="entry name" value="METHYLPHOSPHONATE SYNTHASE"/>
    <property type="match status" value="1"/>
</dbReference>
<dbReference type="GO" id="GO:0003677">
    <property type="term" value="F:DNA binding"/>
    <property type="evidence" value="ECO:0007669"/>
    <property type="project" value="UniProtKB-KW"/>
</dbReference>
<dbReference type="Gene3D" id="2.60.120.10">
    <property type="entry name" value="Jelly Rolls"/>
    <property type="match status" value="1"/>
</dbReference>
<keyword evidence="5" id="KW-1185">Reference proteome</keyword>
<dbReference type="Proteomes" id="UP000000379">
    <property type="component" value="Chromosome"/>
</dbReference>
<dbReference type="SUPFAM" id="SSF47413">
    <property type="entry name" value="lambda repressor-like DNA-binding domains"/>
    <property type="match status" value="1"/>
</dbReference>
<feature type="domain" description="HTH cro/C1-type" evidence="3">
    <location>
        <begin position="10"/>
        <end position="64"/>
    </location>
</feature>
<dbReference type="PANTHER" id="PTHR46797">
    <property type="entry name" value="HTH-TYPE TRANSCRIPTIONAL REGULATOR"/>
    <property type="match status" value="1"/>
</dbReference>
<feature type="domain" description="Cyclic nucleotide-binding" evidence="2">
    <location>
        <begin position="121"/>
        <end position="153"/>
    </location>
</feature>
<dbReference type="Gene3D" id="1.10.260.40">
    <property type="entry name" value="lambda repressor-like DNA-binding domains"/>
    <property type="match status" value="1"/>
</dbReference>
<dbReference type="CDD" id="cd00093">
    <property type="entry name" value="HTH_XRE"/>
    <property type="match status" value="1"/>
</dbReference>
<dbReference type="InterPro" id="IPR010982">
    <property type="entry name" value="Lambda_DNA-bd_dom_sf"/>
</dbReference>
<evidence type="ECO:0000313" key="4">
    <source>
        <dbReference type="EMBL" id="ADI14437.1"/>
    </source>
</evidence>
<dbReference type="InterPro" id="IPR011051">
    <property type="entry name" value="RmlC_Cupin_sf"/>
</dbReference>
<evidence type="ECO:0000259" key="3">
    <source>
        <dbReference type="PROSITE" id="PS50943"/>
    </source>
</evidence>
<organism evidence="4 5">
    <name type="scientific">Truepera radiovictrix (strain DSM 17093 / CIP 108686 / LMG 22925 / RQ-24)</name>
    <dbReference type="NCBI Taxonomy" id="649638"/>
    <lineage>
        <taxon>Bacteria</taxon>
        <taxon>Thermotogati</taxon>
        <taxon>Deinococcota</taxon>
        <taxon>Deinococci</taxon>
        <taxon>Trueperales</taxon>
        <taxon>Trueperaceae</taxon>
        <taxon>Truepera</taxon>
    </lineage>
</organism>
<dbReference type="GO" id="GO:0003700">
    <property type="term" value="F:DNA-binding transcription factor activity"/>
    <property type="evidence" value="ECO:0007669"/>
    <property type="project" value="TreeGrafter"/>
</dbReference>
<protein>
    <submittedName>
        <fullName evidence="4">Transcriptional regulator, XRE family</fullName>
    </submittedName>
</protein>
<dbReference type="InterPro" id="IPR001387">
    <property type="entry name" value="Cro/C1-type_HTH"/>
</dbReference>
<evidence type="ECO:0000259" key="2">
    <source>
        <dbReference type="PROSITE" id="PS50042"/>
    </source>
</evidence>
<keyword evidence="1" id="KW-0238">DNA-binding</keyword>
<dbReference type="eggNOG" id="COG1917">
    <property type="taxonomic scope" value="Bacteria"/>
</dbReference>
<dbReference type="InterPro" id="IPR013096">
    <property type="entry name" value="Cupin_2"/>
</dbReference>
<dbReference type="Pfam" id="PF07883">
    <property type="entry name" value="Cupin_2"/>
    <property type="match status" value="1"/>
</dbReference>
<dbReference type="EMBL" id="CP002049">
    <property type="protein sequence ID" value="ADI14437.1"/>
    <property type="molecule type" value="Genomic_DNA"/>
</dbReference>
<dbReference type="PROSITE" id="PS50943">
    <property type="entry name" value="HTH_CROC1"/>
    <property type="match status" value="1"/>
</dbReference>
<dbReference type="InterPro" id="IPR050807">
    <property type="entry name" value="TransReg_Diox_bact_type"/>
</dbReference>
<gene>
    <name evidence="4" type="ordered locus">Trad_1315</name>
</gene>
<dbReference type="CDD" id="cd02209">
    <property type="entry name" value="cupin_XRE_C"/>
    <property type="match status" value="1"/>
</dbReference>